<dbReference type="EMBL" id="MRZV01001101">
    <property type="protein sequence ID" value="PIK40615.1"/>
    <property type="molecule type" value="Genomic_DNA"/>
</dbReference>
<gene>
    <name evidence="1" type="ORF">BSL78_22522</name>
</gene>
<protein>
    <submittedName>
        <fullName evidence="1">Uncharacterized protein</fullName>
    </submittedName>
</protein>
<organism evidence="1 2">
    <name type="scientific">Stichopus japonicus</name>
    <name type="common">Sea cucumber</name>
    <dbReference type="NCBI Taxonomy" id="307972"/>
    <lineage>
        <taxon>Eukaryota</taxon>
        <taxon>Metazoa</taxon>
        <taxon>Echinodermata</taxon>
        <taxon>Eleutherozoa</taxon>
        <taxon>Echinozoa</taxon>
        <taxon>Holothuroidea</taxon>
        <taxon>Aspidochirotacea</taxon>
        <taxon>Aspidochirotida</taxon>
        <taxon>Stichopodidae</taxon>
        <taxon>Apostichopus</taxon>
    </lineage>
</organism>
<proteinExistence type="predicted"/>
<dbReference type="Proteomes" id="UP000230750">
    <property type="component" value="Unassembled WGS sequence"/>
</dbReference>
<accession>A0A2G8JY47</accession>
<evidence type="ECO:0000313" key="2">
    <source>
        <dbReference type="Proteomes" id="UP000230750"/>
    </source>
</evidence>
<evidence type="ECO:0000313" key="1">
    <source>
        <dbReference type="EMBL" id="PIK40615.1"/>
    </source>
</evidence>
<comment type="caution">
    <text evidence="1">The sequence shown here is derived from an EMBL/GenBank/DDBJ whole genome shotgun (WGS) entry which is preliminary data.</text>
</comment>
<name>A0A2G8JY47_STIJA</name>
<keyword evidence="2" id="KW-1185">Reference proteome</keyword>
<reference evidence="1 2" key="1">
    <citation type="journal article" date="2017" name="PLoS Biol.">
        <title>The sea cucumber genome provides insights into morphological evolution and visceral regeneration.</title>
        <authorList>
            <person name="Zhang X."/>
            <person name="Sun L."/>
            <person name="Yuan J."/>
            <person name="Sun Y."/>
            <person name="Gao Y."/>
            <person name="Zhang L."/>
            <person name="Li S."/>
            <person name="Dai H."/>
            <person name="Hamel J.F."/>
            <person name="Liu C."/>
            <person name="Yu Y."/>
            <person name="Liu S."/>
            <person name="Lin W."/>
            <person name="Guo K."/>
            <person name="Jin S."/>
            <person name="Xu P."/>
            <person name="Storey K.B."/>
            <person name="Huan P."/>
            <person name="Zhang T."/>
            <person name="Zhou Y."/>
            <person name="Zhang J."/>
            <person name="Lin C."/>
            <person name="Li X."/>
            <person name="Xing L."/>
            <person name="Huo D."/>
            <person name="Sun M."/>
            <person name="Wang L."/>
            <person name="Mercier A."/>
            <person name="Li F."/>
            <person name="Yang H."/>
            <person name="Xiang J."/>
        </authorList>
    </citation>
    <scope>NUCLEOTIDE SEQUENCE [LARGE SCALE GENOMIC DNA]</scope>
    <source>
        <strain evidence="1">Shaxun</strain>
        <tissue evidence="1">Muscle</tissue>
    </source>
</reference>
<sequence length="199" mass="22929">MPGCLISPTIQLKVVRAVILQKKHLYAVWKEPRDVGTVIFRKSVANIIARFHARGKVRNRQRGGRKNMTAQCGEIIHALLKENEELTSTDLRRELWQRTGVRYMHFYSPRNRSGLNLAGFVNRQKCTMHQTCQPSKASHPCSRVSPPEGVLPQRRVTDECTIEFIDSHTRVSFRLKCERETQTSLQVACLGRFMKERGQ</sequence>
<dbReference type="AlphaFoldDB" id="A0A2G8JY47"/>